<protein>
    <submittedName>
        <fullName evidence="2">GNAT family N-acetyltransferase</fullName>
    </submittedName>
</protein>
<dbReference type="PROSITE" id="PS51186">
    <property type="entry name" value="GNAT"/>
    <property type="match status" value="1"/>
</dbReference>
<gene>
    <name evidence="2" type="ORF">HGK34_02480</name>
</gene>
<dbReference type="Gene3D" id="3.40.630.30">
    <property type="match status" value="1"/>
</dbReference>
<dbReference type="Proteomes" id="UP000675409">
    <property type="component" value="Unassembled WGS sequence"/>
</dbReference>
<dbReference type="InterPro" id="IPR016181">
    <property type="entry name" value="Acyl_CoA_acyltransferase"/>
</dbReference>
<dbReference type="RefSeq" id="WP_201844996.1">
    <property type="nucleotide sequence ID" value="NZ_JABBYC010000002.1"/>
</dbReference>
<sequence>MTTDLDRAPWASMTSTLASRADVRAAAARMHADFGPFICARDDSDEAISDLETLVAGHGPAVFLQAAEVRVPTGLRATLWGKGRQMLWDPAARLVKPPARPEVVDLGDADAGEMVALAALTRPGPYAARTHQLGRHLGIRREGRLVAMTGERLRTDGWVEVSAVCTHPDWLGHGFATSLVSAATERIADEGLLPILHVFSTNDRAIAVYERLGYRTRTEVSATRVEAR</sequence>
<evidence type="ECO:0000313" key="2">
    <source>
        <dbReference type="EMBL" id="MBL0885158.1"/>
    </source>
</evidence>
<organism evidence="2 3">
    <name type="scientific">Myceligenerans indicum</name>
    <dbReference type="NCBI Taxonomy" id="2593663"/>
    <lineage>
        <taxon>Bacteria</taxon>
        <taxon>Bacillati</taxon>
        <taxon>Actinomycetota</taxon>
        <taxon>Actinomycetes</taxon>
        <taxon>Micrococcales</taxon>
        <taxon>Promicromonosporaceae</taxon>
        <taxon>Myceligenerans</taxon>
    </lineage>
</organism>
<dbReference type="CDD" id="cd04301">
    <property type="entry name" value="NAT_SF"/>
    <property type="match status" value="1"/>
</dbReference>
<dbReference type="SUPFAM" id="SSF55729">
    <property type="entry name" value="Acyl-CoA N-acyltransferases (Nat)"/>
    <property type="match status" value="1"/>
</dbReference>
<dbReference type="Pfam" id="PF08445">
    <property type="entry name" value="FR47"/>
    <property type="match status" value="1"/>
</dbReference>
<comment type="caution">
    <text evidence="2">The sequence shown here is derived from an EMBL/GenBank/DDBJ whole genome shotgun (WGS) entry which is preliminary data.</text>
</comment>
<dbReference type="InterPro" id="IPR000182">
    <property type="entry name" value="GNAT_dom"/>
</dbReference>
<feature type="domain" description="N-acetyltransferase" evidence="1">
    <location>
        <begin position="90"/>
        <end position="228"/>
    </location>
</feature>
<evidence type="ECO:0000313" key="3">
    <source>
        <dbReference type="Proteomes" id="UP000675409"/>
    </source>
</evidence>
<dbReference type="EMBL" id="JABBYC010000002">
    <property type="protein sequence ID" value="MBL0885158.1"/>
    <property type="molecule type" value="Genomic_DNA"/>
</dbReference>
<name>A0ABS1LG73_9MICO</name>
<dbReference type="InterPro" id="IPR013653">
    <property type="entry name" value="GCN5-like_dom"/>
</dbReference>
<reference evidence="2 3" key="1">
    <citation type="journal article" date="2021" name="Arch. Microbiol.">
        <title>Myceligenerans indicum sp. nov., an actinobacterium isolated from mangrove sediment of Sundarbans, India.</title>
        <authorList>
            <person name="Asha K."/>
            <person name="Bhadury P."/>
        </authorList>
    </citation>
    <scope>NUCLEOTIDE SEQUENCE [LARGE SCALE GENOMIC DNA]</scope>
    <source>
        <strain evidence="2 3">I2</strain>
    </source>
</reference>
<proteinExistence type="predicted"/>
<accession>A0ABS1LG73</accession>
<evidence type="ECO:0000259" key="1">
    <source>
        <dbReference type="PROSITE" id="PS51186"/>
    </source>
</evidence>
<keyword evidence="3" id="KW-1185">Reference proteome</keyword>